<dbReference type="InterPro" id="IPR036237">
    <property type="entry name" value="Xyl_isomerase-like_sf"/>
</dbReference>
<organism evidence="7 8">
    <name type="scientific">Crinalium epipsammum PCC 9333</name>
    <dbReference type="NCBI Taxonomy" id="1173022"/>
    <lineage>
        <taxon>Bacteria</taxon>
        <taxon>Bacillati</taxon>
        <taxon>Cyanobacteriota</taxon>
        <taxon>Cyanophyceae</taxon>
        <taxon>Gomontiellales</taxon>
        <taxon>Gomontiellaceae</taxon>
        <taxon>Crinalium</taxon>
    </lineage>
</organism>
<dbReference type="OrthoDB" id="9782576at2"/>
<dbReference type="STRING" id="1173022.Cri9333_3273"/>
<dbReference type="GO" id="GO:0016787">
    <property type="term" value="F:hydrolase activity"/>
    <property type="evidence" value="ECO:0007669"/>
    <property type="project" value="UniProtKB-KW"/>
</dbReference>
<evidence type="ECO:0000313" key="8">
    <source>
        <dbReference type="Proteomes" id="UP000010472"/>
    </source>
</evidence>
<dbReference type="AlphaFoldDB" id="K9W2T2"/>
<evidence type="ECO:0000256" key="6">
    <source>
        <dbReference type="ARBA" id="ARBA00023204"/>
    </source>
</evidence>
<name>K9W2T2_9CYAN</name>
<dbReference type="NCBIfam" id="TIGR00629">
    <property type="entry name" value="uvde"/>
    <property type="match status" value="1"/>
</dbReference>
<keyword evidence="5" id="KW-0378">Hydrolase</keyword>
<dbReference type="GO" id="GO:0004519">
    <property type="term" value="F:endonuclease activity"/>
    <property type="evidence" value="ECO:0007669"/>
    <property type="project" value="UniProtKB-KW"/>
</dbReference>
<dbReference type="Pfam" id="PF03851">
    <property type="entry name" value="UvdE"/>
    <property type="match status" value="1"/>
</dbReference>
<proteinExistence type="predicted"/>
<dbReference type="KEGG" id="cep:Cri9333_3273"/>
<keyword evidence="2 7" id="KW-0255">Endonuclease</keyword>
<gene>
    <name evidence="7" type="ORF">Cri9333_3273</name>
</gene>
<dbReference type="Proteomes" id="UP000010472">
    <property type="component" value="Chromosome"/>
</dbReference>
<dbReference type="PANTHER" id="PTHR31290:SF5">
    <property type="entry name" value="UV-DAMAGE ENDONUCLEASE"/>
    <property type="match status" value="1"/>
</dbReference>
<dbReference type="PATRIC" id="fig|1173022.3.peg.3538"/>
<evidence type="ECO:0000256" key="2">
    <source>
        <dbReference type="ARBA" id="ARBA00022759"/>
    </source>
</evidence>
<protein>
    <submittedName>
        <fullName evidence="7">UV-damage endonuclease</fullName>
    </submittedName>
</protein>
<keyword evidence="1" id="KW-0540">Nuclease</keyword>
<dbReference type="RefSeq" id="WP_015204210.1">
    <property type="nucleotide sequence ID" value="NC_019753.1"/>
</dbReference>
<keyword evidence="8" id="KW-1185">Reference proteome</keyword>
<keyword evidence="6" id="KW-0234">DNA repair</keyword>
<sequence>MSNLPQLGLVCITSSNQVRYRTVTRKRLLQLSSEEQQQVLRQLYQDNLQRINKALDFCVANNIKLYRVTSSLFPFADTPEGESVLNEFDCELKATGDRSQSLGIRIVIHPDQFVVLSSDTPSVIENSIKILQMQAMIFDKLGLPRSPWAMMEVHGGKGDRAERLINVIRDLPEGIRSRLALENDEYAYSASEILEVCRAANIPMVFDAHHHVIHEKLDTYEDPSVPEILAAARSTWHLPEWQIVHISNGREAFGDPHHSDLISVMPTSYRNAPWIEVEAKLKEQAIEKLRTEWLSPLLVVS</sequence>
<dbReference type="HOGENOM" id="CLU_017168_0_2_3"/>
<accession>K9W2T2</accession>
<evidence type="ECO:0000256" key="3">
    <source>
        <dbReference type="ARBA" id="ARBA00022763"/>
    </source>
</evidence>
<evidence type="ECO:0000256" key="1">
    <source>
        <dbReference type="ARBA" id="ARBA00022722"/>
    </source>
</evidence>
<evidence type="ECO:0000256" key="4">
    <source>
        <dbReference type="ARBA" id="ARBA00022769"/>
    </source>
</evidence>
<dbReference type="GO" id="GO:0009411">
    <property type="term" value="P:response to UV"/>
    <property type="evidence" value="ECO:0007669"/>
    <property type="project" value="InterPro"/>
</dbReference>
<dbReference type="PANTHER" id="PTHR31290">
    <property type="entry name" value="UV-DAMAGE ENDONUCLEASE"/>
    <property type="match status" value="1"/>
</dbReference>
<evidence type="ECO:0000256" key="5">
    <source>
        <dbReference type="ARBA" id="ARBA00022801"/>
    </source>
</evidence>
<dbReference type="EMBL" id="CP003620">
    <property type="protein sequence ID" value="AFZ14104.1"/>
    <property type="molecule type" value="Genomic_DNA"/>
</dbReference>
<dbReference type="SUPFAM" id="SSF51658">
    <property type="entry name" value="Xylose isomerase-like"/>
    <property type="match status" value="1"/>
</dbReference>
<keyword evidence="3" id="KW-0227">DNA damage</keyword>
<dbReference type="GO" id="GO:0006289">
    <property type="term" value="P:nucleotide-excision repair"/>
    <property type="evidence" value="ECO:0007669"/>
    <property type="project" value="InterPro"/>
</dbReference>
<dbReference type="NCBIfam" id="NF002640">
    <property type="entry name" value="PRK02308.1-4"/>
    <property type="match status" value="1"/>
</dbReference>
<evidence type="ECO:0000313" key="7">
    <source>
        <dbReference type="EMBL" id="AFZ14104.1"/>
    </source>
</evidence>
<reference evidence="7 8" key="1">
    <citation type="submission" date="2012-06" db="EMBL/GenBank/DDBJ databases">
        <title>Finished chromosome of genome of Crinalium epipsammum PCC 9333.</title>
        <authorList>
            <consortium name="US DOE Joint Genome Institute"/>
            <person name="Gugger M."/>
            <person name="Coursin T."/>
            <person name="Rippka R."/>
            <person name="Tandeau De Marsac N."/>
            <person name="Huntemann M."/>
            <person name="Wei C.-L."/>
            <person name="Han J."/>
            <person name="Detter J.C."/>
            <person name="Han C."/>
            <person name="Tapia R."/>
            <person name="Davenport K."/>
            <person name="Daligault H."/>
            <person name="Erkkila T."/>
            <person name="Gu W."/>
            <person name="Munk A.C.C."/>
            <person name="Teshima H."/>
            <person name="Xu Y."/>
            <person name="Chain P."/>
            <person name="Chen A."/>
            <person name="Krypides N."/>
            <person name="Mavromatis K."/>
            <person name="Markowitz V."/>
            <person name="Szeto E."/>
            <person name="Ivanova N."/>
            <person name="Mikhailova N."/>
            <person name="Ovchinnikova G."/>
            <person name="Pagani I."/>
            <person name="Pati A."/>
            <person name="Goodwin L."/>
            <person name="Peters L."/>
            <person name="Pitluck S."/>
            <person name="Woyke T."/>
            <person name="Kerfeld C."/>
        </authorList>
    </citation>
    <scope>NUCLEOTIDE SEQUENCE [LARGE SCALE GENOMIC DNA]</scope>
    <source>
        <strain evidence="7 8">PCC 9333</strain>
    </source>
</reference>
<keyword evidence="4" id="KW-0228">DNA excision</keyword>
<dbReference type="Gene3D" id="3.20.20.150">
    <property type="entry name" value="Divalent-metal-dependent TIM barrel enzymes"/>
    <property type="match status" value="1"/>
</dbReference>
<dbReference type="eggNOG" id="COG4294">
    <property type="taxonomic scope" value="Bacteria"/>
</dbReference>
<dbReference type="InterPro" id="IPR004601">
    <property type="entry name" value="UvdE"/>
</dbReference>